<feature type="transmembrane region" description="Helical" evidence="2">
    <location>
        <begin position="7"/>
        <end position="29"/>
    </location>
</feature>
<dbReference type="Gene3D" id="3.60.21.10">
    <property type="match status" value="1"/>
</dbReference>
<organism evidence="4 5">
    <name type="scientific">Candidatus Gottesmanbacteria bacterium RIFCSPHIGHO2_01_FULL_40_15</name>
    <dbReference type="NCBI Taxonomy" id="1798376"/>
    <lineage>
        <taxon>Bacteria</taxon>
        <taxon>Candidatus Gottesmaniibacteriota</taxon>
    </lineage>
</organism>
<dbReference type="InterPro" id="IPR019079">
    <property type="entry name" value="Capsule_synth_CapA"/>
</dbReference>
<keyword evidence="2" id="KW-0472">Membrane</keyword>
<evidence type="ECO:0000259" key="3">
    <source>
        <dbReference type="SMART" id="SM00854"/>
    </source>
</evidence>
<proteinExistence type="inferred from homology"/>
<dbReference type="SUPFAM" id="SSF56300">
    <property type="entry name" value="Metallo-dependent phosphatases"/>
    <property type="match status" value="1"/>
</dbReference>
<evidence type="ECO:0000313" key="4">
    <source>
        <dbReference type="EMBL" id="OGG07892.1"/>
    </source>
</evidence>
<dbReference type="Proteomes" id="UP000177354">
    <property type="component" value="Unassembled WGS sequence"/>
</dbReference>
<dbReference type="CDD" id="cd07381">
    <property type="entry name" value="MPP_CapA"/>
    <property type="match status" value="1"/>
</dbReference>
<dbReference type="InterPro" id="IPR029052">
    <property type="entry name" value="Metallo-depent_PP-like"/>
</dbReference>
<gene>
    <name evidence="4" type="ORF">A2777_00600</name>
</gene>
<keyword evidence="2" id="KW-1133">Transmembrane helix</keyword>
<dbReference type="InterPro" id="IPR028994">
    <property type="entry name" value="Integrin_alpha_N"/>
</dbReference>
<dbReference type="InterPro" id="IPR052169">
    <property type="entry name" value="CW_Biosynth-Accessory"/>
</dbReference>
<reference evidence="4 5" key="1">
    <citation type="journal article" date="2016" name="Nat. Commun.">
        <title>Thousands of microbial genomes shed light on interconnected biogeochemical processes in an aquifer system.</title>
        <authorList>
            <person name="Anantharaman K."/>
            <person name="Brown C.T."/>
            <person name="Hug L.A."/>
            <person name="Sharon I."/>
            <person name="Castelle C.J."/>
            <person name="Probst A.J."/>
            <person name="Thomas B.C."/>
            <person name="Singh A."/>
            <person name="Wilkins M.J."/>
            <person name="Karaoz U."/>
            <person name="Brodie E.L."/>
            <person name="Williams K.H."/>
            <person name="Hubbard S.S."/>
            <person name="Banfield J.F."/>
        </authorList>
    </citation>
    <scope>NUCLEOTIDE SEQUENCE [LARGE SCALE GENOMIC DNA]</scope>
</reference>
<dbReference type="PANTHER" id="PTHR33393:SF11">
    <property type="entry name" value="POLYGLUTAMINE SYNTHESIS ACCESSORY PROTEIN RV0574C-RELATED"/>
    <property type="match status" value="1"/>
</dbReference>
<evidence type="ECO:0000256" key="1">
    <source>
        <dbReference type="ARBA" id="ARBA00005662"/>
    </source>
</evidence>
<name>A0A1F5Z6X4_9BACT</name>
<comment type="similarity">
    <text evidence="1">Belongs to the CapA family.</text>
</comment>
<accession>A0A1F5Z6X4</accession>
<dbReference type="PANTHER" id="PTHR33393">
    <property type="entry name" value="POLYGLUTAMINE SYNTHESIS ACCESSORY PROTEIN RV0574C-RELATED"/>
    <property type="match status" value="1"/>
</dbReference>
<dbReference type="SUPFAM" id="SSF69318">
    <property type="entry name" value="Integrin alpha N-terminal domain"/>
    <property type="match status" value="1"/>
</dbReference>
<keyword evidence="2" id="KW-0812">Transmembrane</keyword>
<comment type="caution">
    <text evidence="4">The sequence shown here is derived from an EMBL/GenBank/DDBJ whole genome shotgun (WGS) entry which is preliminary data.</text>
</comment>
<dbReference type="AlphaFoldDB" id="A0A1F5Z6X4"/>
<feature type="domain" description="Capsule synthesis protein CapA" evidence="3">
    <location>
        <begin position="64"/>
        <end position="304"/>
    </location>
</feature>
<dbReference type="EMBL" id="MFJF01000007">
    <property type="protein sequence ID" value="OGG07892.1"/>
    <property type="molecule type" value="Genomic_DNA"/>
</dbReference>
<sequence>MERKNIRIILFSILSLAIVILGAGLFIRYSAGILFSINQLIGNKIFLDYSGRKKQLLQTGGEATLIAVGDISYSRGVERIVKKHKDLNYPFLKIRDYLNSADLVFGNLETPITYGQEIPDFEMIFRSNPGTQLPLKQAGFTVLSLANNHTPNFGELGLKDTFNYLEKVGIKYVGAGNNEKEANKPVYSQVNGMKFAFLAYNDTDVVPAEYEAGPGHSGTAFMRSHKMTESVKEAEQKADFVVVSMHSGTEYTNKPNDSQISFAHEAIDAGADLVIGHHPHVIQTTEKYKGKYIFYSLGNFVFDQMWSRETREGLLIKVYFTKKEIYKISFLPVFMENLAQPRMVKYDKAQEILARLRFPLSNIAVYFWSRENIFGKTSMAAIYNKTPNNRFFSAKNEKLDMDNDSISESFRLENGRLTISKNSKKIWQTPADWWIDNFILADSNNDGVLDINLSLWKSGSFNSSKPFWIKQDDLSVKNHFFVYDLVGGKMKSIWGSSNLKVPNCEFKIEDIDADGKNDLIAVEGDYSQTPHCNGNYVAVWKWDGWGFSNEWRSEKGNFSGLEIGKFDGINHIMVDSQ</sequence>
<evidence type="ECO:0000313" key="5">
    <source>
        <dbReference type="Proteomes" id="UP000177354"/>
    </source>
</evidence>
<dbReference type="SMART" id="SM00854">
    <property type="entry name" value="PGA_cap"/>
    <property type="match status" value="1"/>
</dbReference>
<evidence type="ECO:0000256" key="2">
    <source>
        <dbReference type="SAM" id="Phobius"/>
    </source>
</evidence>
<protein>
    <recommendedName>
        <fullName evidence="3">Capsule synthesis protein CapA domain-containing protein</fullName>
    </recommendedName>
</protein>
<dbReference type="Pfam" id="PF09587">
    <property type="entry name" value="PGA_cap"/>
    <property type="match status" value="1"/>
</dbReference>